<dbReference type="GO" id="GO:0043022">
    <property type="term" value="F:ribosome binding"/>
    <property type="evidence" value="ECO:0007669"/>
    <property type="project" value="UniProtKB-ARBA"/>
</dbReference>
<keyword evidence="7 8" id="KW-0342">GTP-binding</keyword>
<sequence length="343" mass="36108">MKFVDEVTIRVEAGDGGDGCVSFRRERFIPRGGPDGGDGGDGGSVYLVADPDLNTLADFRHQRRFRAERGGNGSGRNCTGRSGADLEIAVPVGTVVHDEDTGELIGDLVAPGQRLLVARGGRRGLGNTRFKSSTNRAPREATKGTPGERRTLRLELRVLADVGLLGKPNAGKSTLLRALSAARPRVADYPFTTLHPHLGVVRVDPRRSFVMADIPGLIEGAAEGAGLGIRFLRHVARTRILLHLVDIGTQDEAAAAADAVAVAAELARFDPALAARERWLVLTKTDLLDAETAAARARALGARLGWRGPVFAVSGATGAGTRALAEAVMARLEALAGRAEAEA</sequence>
<evidence type="ECO:0000256" key="3">
    <source>
        <dbReference type="ARBA" id="ARBA00022723"/>
    </source>
</evidence>
<dbReference type="Gene3D" id="2.70.210.12">
    <property type="entry name" value="GTP1/OBG domain"/>
    <property type="match status" value="1"/>
</dbReference>
<feature type="binding site" evidence="8">
    <location>
        <begin position="213"/>
        <end position="216"/>
    </location>
    <ligand>
        <name>GTP</name>
        <dbReference type="ChEBI" id="CHEBI:37565"/>
    </ligand>
</feature>
<evidence type="ECO:0000256" key="7">
    <source>
        <dbReference type="ARBA" id="ARBA00023134"/>
    </source>
</evidence>
<feature type="binding site" evidence="8">
    <location>
        <position position="173"/>
    </location>
    <ligand>
        <name>Mg(2+)</name>
        <dbReference type="ChEBI" id="CHEBI:18420"/>
    </ligand>
</feature>
<feature type="compositionally biased region" description="Basic and acidic residues" evidence="9">
    <location>
        <begin position="137"/>
        <end position="147"/>
    </location>
</feature>
<dbReference type="InterPro" id="IPR036726">
    <property type="entry name" value="GTP1_OBG_dom_sf"/>
</dbReference>
<keyword evidence="2 8" id="KW-0963">Cytoplasm</keyword>
<feature type="binding site" evidence="8">
    <location>
        <position position="193"/>
    </location>
    <ligand>
        <name>Mg(2+)</name>
        <dbReference type="ChEBI" id="CHEBI:18420"/>
    </ligand>
</feature>
<dbReference type="PROSITE" id="PS51710">
    <property type="entry name" value="G_OBG"/>
    <property type="match status" value="1"/>
</dbReference>
<reference evidence="12 13" key="1">
    <citation type="submission" date="2018-11" db="EMBL/GenBank/DDBJ databases">
        <title>Genomic Encyclopedia of Type Strains, Phase IV (KMG-IV): sequencing the most valuable type-strain genomes for metagenomic binning, comparative biology and taxonomic classification.</title>
        <authorList>
            <person name="Goeker M."/>
        </authorList>
    </citation>
    <scope>NUCLEOTIDE SEQUENCE [LARGE SCALE GENOMIC DNA]</scope>
    <source>
        <strain evidence="12 13">DSM 100275</strain>
    </source>
</reference>
<proteinExistence type="inferred from homology"/>
<dbReference type="EMBL" id="RJVI01000001">
    <property type="protein sequence ID" value="ROR35109.1"/>
    <property type="molecule type" value="Genomic_DNA"/>
</dbReference>
<dbReference type="InterPro" id="IPR006073">
    <property type="entry name" value="GTP-bd"/>
</dbReference>
<dbReference type="PANTHER" id="PTHR11702:SF31">
    <property type="entry name" value="MITOCHONDRIAL RIBOSOME-ASSOCIATED GTPASE 2"/>
    <property type="match status" value="1"/>
</dbReference>
<protein>
    <recommendedName>
        <fullName evidence="8">GTPase Obg</fullName>
        <ecNumber evidence="8">3.6.5.-</ecNumber>
    </recommendedName>
    <alternativeName>
        <fullName evidence="8">GTP-binding protein Obg</fullName>
    </alternativeName>
</protein>
<dbReference type="CDD" id="cd01898">
    <property type="entry name" value="Obg"/>
    <property type="match status" value="1"/>
</dbReference>
<comment type="caution">
    <text evidence="12">The sequence shown here is derived from an EMBL/GenBank/DDBJ whole genome shotgun (WGS) entry which is preliminary data.</text>
</comment>
<dbReference type="PIRSF" id="PIRSF002401">
    <property type="entry name" value="GTP_bd_Obg/CgtA"/>
    <property type="match status" value="1"/>
</dbReference>
<dbReference type="Proteomes" id="UP000276634">
    <property type="component" value="Unassembled WGS sequence"/>
</dbReference>
<dbReference type="OrthoDB" id="9807318at2"/>
<dbReference type="Pfam" id="PF01018">
    <property type="entry name" value="GTP1_OBG"/>
    <property type="match status" value="1"/>
</dbReference>
<dbReference type="InterPro" id="IPR006169">
    <property type="entry name" value="GTP1_OBG_dom"/>
</dbReference>
<feature type="region of interest" description="Disordered" evidence="9">
    <location>
        <begin position="126"/>
        <end position="147"/>
    </location>
</feature>
<accession>A0A3N1Y8G7</accession>
<feature type="domain" description="Obg" evidence="11">
    <location>
        <begin position="1"/>
        <end position="159"/>
    </location>
</feature>
<dbReference type="InterPro" id="IPR006074">
    <property type="entry name" value="GTP1-OBG_CS"/>
</dbReference>
<dbReference type="GO" id="GO:0003924">
    <property type="term" value="F:GTPase activity"/>
    <property type="evidence" value="ECO:0007669"/>
    <property type="project" value="UniProtKB-UniRule"/>
</dbReference>
<evidence type="ECO:0000256" key="2">
    <source>
        <dbReference type="ARBA" id="ARBA00022490"/>
    </source>
</evidence>
<feature type="binding site" evidence="8">
    <location>
        <begin position="314"/>
        <end position="316"/>
    </location>
    <ligand>
        <name>GTP</name>
        <dbReference type="ChEBI" id="CHEBI:37565"/>
    </ligand>
</feature>
<dbReference type="InterPro" id="IPR027417">
    <property type="entry name" value="P-loop_NTPase"/>
</dbReference>
<feature type="binding site" evidence="8">
    <location>
        <begin position="191"/>
        <end position="195"/>
    </location>
    <ligand>
        <name>GTP</name>
        <dbReference type="ChEBI" id="CHEBI:37565"/>
    </ligand>
</feature>
<keyword evidence="5 8" id="KW-0378">Hydrolase</keyword>
<feature type="binding site" evidence="8">
    <location>
        <begin position="166"/>
        <end position="173"/>
    </location>
    <ligand>
        <name>GTP</name>
        <dbReference type="ChEBI" id="CHEBI:37565"/>
    </ligand>
</feature>
<dbReference type="FunFam" id="2.70.210.12:FF:000001">
    <property type="entry name" value="GTPase Obg"/>
    <property type="match status" value="1"/>
</dbReference>
<evidence type="ECO:0000259" key="11">
    <source>
        <dbReference type="PROSITE" id="PS51883"/>
    </source>
</evidence>
<dbReference type="InterPro" id="IPR014100">
    <property type="entry name" value="GTP-bd_Obg/CgtA"/>
</dbReference>
<dbReference type="InterPro" id="IPR031167">
    <property type="entry name" value="G_OBG"/>
</dbReference>
<dbReference type="PANTHER" id="PTHR11702">
    <property type="entry name" value="DEVELOPMENTALLY REGULATED GTP-BINDING PROTEIN-RELATED"/>
    <property type="match status" value="1"/>
</dbReference>
<dbReference type="NCBIfam" id="NF008955">
    <property type="entry name" value="PRK12297.1"/>
    <property type="match status" value="1"/>
</dbReference>
<comment type="similarity">
    <text evidence="1 8">Belongs to the TRAFAC class OBG-HflX-like GTPase superfamily. OBG GTPase family.</text>
</comment>
<evidence type="ECO:0000259" key="10">
    <source>
        <dbReference type="PROSITE" id="PS51710"/>
    </source>
</evidence>
<dbReference type="SUPFAM" id="SSF52540">
    <property type="entry name" value="P-loop containing nucleoside triphosphate hydrolases"/>
    <property type="match status" value="1"/>
</dbReference>
<evidence type="ECO:0000256" key="6">
    <source>
        <dbReference type="ARBA" id="ARBA00022842"/>
    </source>
</evidence>
<comment type="subunit">
    <text evidence="8">Monomer.</text>
</comment>
<dbReference type="NCBIfam" id="NF008956">
    <property type="entry name" value="PRK12299.1"/>
    <property type="match status" value="1"/>
</dbReference>
<dbReference type="AlphaFoldDB" id="A0A3N1Y8G7"/>
<keyword evidence="13" id="KW-1185">Reference proteome</keyword>
<dbReference type="GO" id="GO:0000287">
    <property type="term" value="F:magnesium ion binding"/>
    <property type="evidence" value="ECO:0007669"/>
    <property type="project" value="InterPro"/>
</dbReference>
<evidence type="ECO:0000256" key="5">
    <source>
        <dbReference type="ARBA" id="ARBA00022801"/>
    </source>
</evidence>
<organism evidence="12 13">
    <name type="scientific">Inmirania thermothiophila</name>
    <dbReference type="NCBI Taxonomy" id="1750597"/>
    <lineage>
        <taxon>Bacteria</taxon>
        <taxon>Pseudomonadati</taxon>
        <taxon>Pseudomonadota</taxon>
        <taxon>Gammaproteobacteria</taxon>
        <taxon>Chromatiales</taxon>
        <taxon>Ectothiorhodospiraceae</taxon>
        <taxon>Inmirania</taxon>
    </lineage>
</organism>
<feature type="domain" description="OBG-type G" evidence="10">
    <location>
        <begin position="160"/>
        <end position="333"/>
    </location>
</feature>
<evidence type="ECO:0000256" key="8">
    <source>
        <dbReference type="HAMAP-Rule" id="MF_01454"/>
    </source>
</evidence>
<keyword evidence="3 8" id="KW-0479">Metal-binding</keyword>
<keyword evidence="4 8" id="KW-0547">Nucleotide-binding</keyword>
<dbReference type="GO" id="GO:0042254">
    <property type="term" value="P:ribosome biogenesis"/>
    <property type="evidence" value="ECO:0007669"/>
    <property type="project" value="UniProtKB-UniRule"/>
</dbReference>
<feature type="binding site" evidence="8">
    <location>
        <begin position="283"/>
        <end position="286"/>
    </location>
    <ligand>
        <name>GTP</name>
        <dbReference type="ChEBI" id="CHEBI:37565"/>
    </ligand>
</feature>
<comment type="function">
    <text evidence="8">An essential GTPase which binds GTP, GDP and possibly (p)ppGpp with moderate affinity, with high nucleotide exchange rates and a fairly low GTP hydrolysis rate. Plays a role in control of the cell cycle, stress response, ribosome biogenesis and in those bacteria that undergo differentiation, in morphogenesis control.</text>
</comment>
<dbReference type="SUPFAM" id="SSF82051">
    <property type="entry name" value="Obg GTP-binding protein N-terminal domain"/>
    <property type="match status" value="1"/>
</dbReference>
<comment type="cofactor">
    <cofactor evidence="8">
        <name>Mg(2+)</name>
        <dbReference type="ChEBI" id="CHEBI:18420"/>
    </cofactor>
</comment>
<evidence type="ECO:0000313" key="13">
    <source>
        <dbReference type="Proteomes" id="UP000276634"/>
    </source>
</evidence>
<dbReference type="PROSITE" id="PS00905">
    <property type="entry name" value="GTP1_OBG"/>
    <property type="match status" value="1"/>
</dbReference>
<gene>
    <name evidence="8" type="primary">obg</name>
    <name evidence="12" type="ORF">EDC57_1026</name>
</gene>
<evidence type="ECO:0000256" key="9">
    <source>
        <dbReference type="SAM" id="MobiDB-lite"/>
    </source>
</evidence>
<dbReference type="GO" id="GO:0005525">
    <property type="term" value="F:GTP binding"/>
    <property type="evidence" value="ECO:0007669"/>
    <property type="project" value="UniProtKB-UniRule"/>
</dbReference>
<name>A0A3N1Y8G7_9GAMM</name>
<dbReference type="GO" id="GO:0005737">
    <property type="term" value="C:cytoplasm"/>
    <property type="evidence" value="ECO:0007669"/>
    <property type="project" value="UniProtKB-SubCell"/>
</dbReference>
<dbReference type="Gene3D" id="3.40.50.300">
    <property type="entry name" value="P-loop containing nucleotide triphosphate hydrolases"/>
    <property type="match status" value="1"/>
</dbReference>
<dbReference type="InterPro" id="IPR045086">
    <property type="entry name" value="OBG_GTPase"/>
</dbReference>
<dbReference type="Pfam" id="PF01926">
    <property type="entry name" value="MMR_HSR1"/>
    <property type="match status" value="1"/>
</dbReference>
<comment type="subcellular location">
    <subcellularLocation>
        <location evidence="8">Cytoplasm</location>
    </subcellularLocation>
</comment>
<dbReference type="EC" id="3.6.5.-" evidence="8"/>
<dbReference type="PRINTS" id="PR00326">
    <property type="entry name" value="GTP1OBG"/>
</dbReference>
<dbReference type="HAMAP" id="MF_01454">
    <property type="entry name" value="GTPase_Obg"/>
    <property type="match status" value="1"/>
</dbReference>
<dbReference type="PROSITE" id="PS51883">
    <property type="entry name" value="OBG"/>
    <property type="match status" value="1"/>
</dbReference>
<evidence type="ECO:0000256" key="1">
    <source>
        <dbReference type="ARBA" id="ARBA00007699"/>
    </source>
</evidence>
<dbReference type="RefSeq" id="WP_123400749.1">
    <property type="nucleotide sequence ID" value="NZ_RJVI01000001.1"/>
</dbReference>
<evidence type="ECO:0000313" key="12">
    <source>
        <dbReference type="EMBL" id="ROR35109.1"/>
    </source>
</evidence>
<keyword evidence="6 8" id="KW-0460">Magnesium</keyword>
<evidence type="ECO:0000256" key="4">
    <source>
        <dbReference type="ARBA" id="ARBA00022741"/>
    </source>
</evidence>
<dbReference type="NCBIfam" id="TIGR02729">
    <property type="entry name" value="Obg_CgtA"/>
    <property type="match status" value="1"/>
</dbReference>